<dbReference type="GO" id="GO:0005524">
    <property type="term" value="F:ATP binding"/>
    <property type="evidence" value="ECO:0007669"/>
    <property type="project" value="InterPro"/>
</dbReference>
<sequence>MSKTILFSDDARQSLKRGVDKLANTVKVTLGPRGRVVAFNRGTPLFSLDGVTVVKQIQLKDEGENIGAQLVIDVASKTDKEAGDGTTTATILAQSILDHGLKALSAGLDHTRMKQGIDEALNICRGVIKKISKPLKTQKELSDVATISSRDRAVGDMVAEIVYKFGKEAAISVEDAKVEGLYKEVVEGMQINKGFISPYMITDQERGEAILDDPLILVTSQSISFFKDLERTLEEVARQKKSLLIIADDVRGDALTALIVNKLHGRLLSVAVACPGIGDDRRAQEEDIAVVTGATFISEELGKKVEDVMPDLLGGASRVIINRDSTIIVGGKGNKQDIKNRIAQIKKEIEIEESDYQRELKEQRLARLKGGVAVIKVGSISESENMEKRYRVEDAVRSSKSALEEGIVPGGGMALVRCSEAVQKRLQRETDLSFRQGLAIIAESIAEPAKQVLLNSGFKPDVILSECARRGQGFNSSTGEYVDLIDAGVIDPAKVVRCALENAVSVVSLFLICDALILNEVDAKEKD</sequence>
<dbReference type="FunFam" id="3.50.7.10:FF:000001">
    <property type="entry name" value="60 kDa chaperonin"/>
    <property type="match status" value="1"/>
</dbReference>
<gene>
    <name evidence="4" type="ORF">MM415B01444_0007</name>
</gene>
<dbReference type="Pfam" id="PF00118">
    <property type="entry name" value="Cpn60_TCP1"/>
    <property type="match status" value="1"/>
</dbReference>
<dbReference type="NCBIfam" id="TIGR02348">
    <property type="entry name" value="GroEL"/>
    <property type="match status" value="1"/>
</dbReference>
<dbReference type="Gene3D" id="1.10.560.10">
    <property type="entry name" value="GroEL-like equatorial domain"/>
    <property type="match status" value="1"/>
</dbReference>
<dbReference type="GO" id="GO:0042026">
    <property type="term" value="P:protein refolding"/>
    <property type="evidence" value="ECO:0007669"/>
    <property type="project" value="InterPro"/>
</dbReference>
<organism evidence="4">
    <name type="scientific">viral metagenome</name>
    <dbReference type="NCBI Taxonomy" id="1070528"/>
    <lineage>
        <taxon>unclassified sequences</taxon>
        <taxon>metagenomes</taxon>
        <taxon>organismal metagenomes</taxon>
    </lineage>
</organism>
<evidence type="ECO:0000256" key="1">
    <source>
        <dbReference type="ARBA" id="ARBA00006607"/>
    </source>
</evidence>
<dbReference type="InterPro" id="IPR001844">
    <property type="entry name" value="Cpn60/GroEL"/>
</dbReference>
<dbReference type="InterPro" id="IPR002423">
    <property type="entry name" value="Cpn60/GroEL/TCP-1"/>
</dbReference>
<dbReference type="NCBIfam" id="NF009489">
    <property type="entry name" value="PRK12851.1"/>
    <property type="match status" value="1"/>
</dbReference>
<dbReference type="PRINTS" id="PR00298">
    <property type="entry name" value="CHAPERONIN60"/>
</dbReference>
<evidence type="ECO:0000256" key="2">
    <source>
        <dbReference type="ARBA" id="ARBA00023186"/>
    </source>
</evidence>
<dbReference type="InterPro" id="IPR027409">
    <property type="entry name" value="GroEL-like_apical_dom_sf"/>
</dbReference>
<reference evidence="4" key="1">
    <citation type="submission" date="2020-03" db="EMBL/GenBank/DDBJ databases">
        <title>The deep terrestrial virosphere.</title>
        <authorList>
            <person name="Holmfeldt K."/>
            <person name="Nilsson E."/>
            <person name="Simone D."/>
            <person name="Lopez-Fernandez M."/>
            <person name="Wu X."/>
            <person name="de Brujin I."/>
            <person name="Lundin D."/>
            <person name="Andersson A."/>
            <person name="Bertilsson S."/>
            <person name="Dopson M."/>
        </authorList>
    </citation>
    <scope>NUCLEOTIDE SEQUENCE</scope>
    <source>
        <strain evidence="4">MM415B01444</strain>
    </source>
</reference>
<dbReference type="NCBIfam" id="NF000592">
    <property type="entry name" value="PRK00013.1"/>
    <property type="match status" value="1"/>
</dbReference>
<proteinExistence type="inferred from homology"/>
<dbReference type="EMBL" id="MT141326">
    <property type="protein sequence ID" value="QJA58485.1"/>
    <property type="molecule type" value="Genomic_DNA"/>
</dbReference>
<dbReference type="Gene3D" id="3.50.7.10">
    <property type="entry name" value="GroEL"/>
    <property type="match status" value="1"/>
</dbReference>
<dbReference type="AlphaFoldDB" id="A0A6M3IMH4"/>
<feature type="coiled-coil region" evidence="3">
    <location>
        <begin position="335"/>
        <end position="366"/>
    </location>
</feature>
<dbReference type="SUPFAM" id="SSF48592">
    <property type="entry name" value="GroEL equatorial domain-like"/>
    <property type="match status" value="1"/>
</dbReference>
<dbReference type="InterPro" id="IPR027410">
    <property type="entry name" value="TCP-1-like_intermed_sf"/>
</dbReference>
<comment type="similarity">
    <text evidence="1">Belongs to the chaperonin (HSP60) family.</text>
</comment>
<dbReference type="PANTHER" id="PTHR45633">
    <property type="entry name" value="60 KDA HEAT SHOCK PROTEIN, MITOCHONDRIAL"/>
    <property type="match status" value="1"/>
</dbReference>
<name>A0A6M3IMH4_9ZZZZ</name>
<dbReference type="NCBIfam" id="NF009487">
    <property type="entry name" value="PRK12849.1"/>
    <property type="match status" value="1"/>
</dbReference>
<accession>A0A6M3IMH4</accession>
<dbReference type="GO" id="GO:0140662">
    <property type="term" value="F:ATP-dependent protein folding chaperone"/>
    <property type="evidence" value="ECO:0007669"/>
    <property type="project" value="InterPro"/>
</dbReference>
<dbReference type="NCBIfam" id="NF009488">
    <property type="entry name" value="PRK12850.1"/>
    <property type="match status" value="1"/>
</dbReference>
<evidence type="ECO:0000256" key="3">
    <source>
        <dbReference type="SAM" id="Coils"/>
    </source>
</evidence>
<dbReference type="SUPFAM" id="SSF52029">
    <property type="entry name" value="GroEL apical domain-like"/>
    <property type="match status" value="1"/>
</dbReference>
<dbReference type="Gene3D" id="3.30.260.10">
    <property type="entry name" value="TCP-1-like chaperonin intermediate domain"/>
    <property type="match status" value="1"/>
</dbReference>
<evidence type="ECO:0000313" key="4">
    <source>
        <dbReference type="EMBL" id="QJA58485.1"/>
    </source>
</evidence>
<dbReference type="SUPFAM" id="SSF54849">
    <property type="entry name" value="GroEL-intermediate domain like"/>
    <property type="match status" value="1"/>
</dbReference>
<keyword evidence="2" id="KW-0143">Chaperone</keyword>
<dbReference type="InterPro" id="IPR027413">
    <property type="entry name" value="GROEL-like_equatorial_sf"/>
</dbReference>
<keyword evidence="3" id="KW-0175">Coiled coil</keyword>
<protein>
    <submittedName>
        <fullName evidence="4">Putative chaperonin</fullName>
    </submittedName>
</protein>
<dbReference type="CDD" id="cd03344">
    <property type="entry name" value="GroEL"/>
    <property type="match status" value="1"/>
</dbReference>